<accession>A0A8T0IT17</accession>
<evidence type="ECO:0000256" key="2">
    <source>
        <dbReference type="ARBA" id="ARBA00006939"/>
    </source>
</evidence>
<dbReference type="GO" id="GO:0005886">
    <property type="term" value="C:plasma membrane"/>
    <property type="evidence" value="ECO:0007669"/>
    <property type="project" value="TreeGrafter"/>
</dbReference>
<evidence type="ECO:0000256" key="8">
    <source>
        <dbReference type="RuleBase" id="RU362088"/>
    </source>
</evidence>
<dbReference type="Proteomes" id="UP000822688">
    <property type="component" value="Chromosome 2"/>
</dbReference>
<evidence type="ECO:0000256" key="7">
    <source>
        <dbReference type="ARBA" id="ARBA00023136"/>
    </source>
</evidence>
<feature type="transmembrane region" description="Helical" evidence="8">
    <location>
        <begin position="290"/>
        <end position="314"/>
    </location>
</feature>
<dbReference type="PANTHER" id="PTHR11040:SF44">
    <property type="entry name" value="PROTEIN ZNTC-RELATED"/>
    <property type="match status" value="1"/>
</dbReference>
<dbReference type="Pfam" id="PF02535">
    <property type="entry name" value="Zip"/>
    <property type="match status" value="1"/>
</dbReference>
<feature type="transmembrane region" description="Helical" evidence="8">
    <location>
        <begin position="75"/>
        <end position="96"/>
    </location>
</feature>
<dbReference type="NCBIfam" id="TIGR00820">
    <property type="entry name" value="zip"/>
    <property type="match status" value="1"/>
</dbReference>
<proteinExistence type="inferred from homology"/>
<keyword evidence="7 8" id="KW-0472">Membrane</keyword>
<dbReference type="PANTHER" id="PTHR11040">
    <property type="entry name" value="ZINC/IRON TRANSPORTER"/>
    <property type="match status" value="1"/>
</dbReference>
<reference evidence="9" key="1">
    <citation type="submission" date="2020-06" db="EMBL/GenBank/DDBJ databases">
        <title>WGS assembly of Ceratodon purpureus strain R40.</title>
        <authorList>
            <person name="Carey S.B."/>
            <person name="Jenkins J."/>
            <person name="Shu S."/>
            <person name="Lovell J.T."/>
            <person name="Sreedasyam A."/>
            <person name="Maumus F."/>
            <person name="Tiley G.P."/>
            <person name="Fernandez-Pozo N."/>
            <person name="Barry K."/>
            <person name="Chen C."/>
            <person name="Wang M."/>
            <person name="Lipzen A."/>
            <person name="Daum C."/>
            <person name="Saski C.A."/>
            <person name="Payton A.C."/>
            <person name="Mcbreen J.C."/>
            <person name="Conrad R.E."/>
            <person name="Kollar L.M."/>
            <person name="Olsson S."/>
            <person name="Huttunen S."/>
            <person name="Landis J.B."/>
            <person name="Wickett N.J."/>
            <person name="Johnson M.G."/>
            <person name="Rensing S.A."/>
            <person name="Grimwood J."/>
            <person name="Schmutz J."/>
            <person name="Mcdaniel S.F."/>
        </authorList>
    </citation>
    <scope>NUCLEOTIDE SEQUENCE</scope>
    <source>
        <strain evidence="9">R40</strain>
    </source>
</reference>
<dbReference type="AlphaFoldDB" id="A0A8T0IT17"/>
<name>A0A8T0IT17_CERPU</name>
<keyword evidence="3 8" id="KW-0813">Transport</keyword>
<feature type="transmembrane region" description="Helical" evidence="8">
    <location>
        <begin position="195"/>
        <end position="216"/>
    </location>
</feature>
<dbReference type="InterPro" id="IPR004698">
    <property type="entry name" value="Zn/Fe_permease_fun/pln"/>
</dbReference>
<comment type="caution">
    <text evidence="9">The sequence shown here is derived from an EMBL/GenBank/DDBJ whole genome shotgun (WGS) entry which is preliminary data.</text>
</comment>
<feature type="transmembrane region" description="Helical" evidence="8">
    <location>
        <begin position="258"/>
        <end position="278"/>
    </location>
</feature>
<evidence type="ECO:0000256" key="6">
    <source>
        <dbReference type="ARBA" id="ARBA00023065"/>
    </source>
</evidence>
<feature type="transmembrane region" description="Helical" evidence="8">
    <location>
        <begin position="326"/>
        <end position="349"/>
    </location>
</feature>
<comment type="similarity">
    <text evidence="2 8">Belongs to the ZIP transporter (TC 2.A.5) family.</text>
</comment>
<organism evidence="9 10">
    <name type="scientific">Ceratodon purpureus</name>
    <name type="common">Fire moss</name>
    <name type="synonym">Dicranum purpureum</name>
    <dbReference type="NCBI Taxonomy" id="3225"/>
    <lineage>
        <taxon>Eukaryota</taxon>
        <taxon>Viridiplantae</taxon>
        <taxon>Streptophyta</taxon>
        <taxon>Embryophyta</taxon>
        <taxon>Bryophyta</taxon>
        <taxon>Bryophytina</taxon>
        <taxon>Bryopsida</taxon>
        <taxon>Dicranidae</taxon>
        <taxon>Pseudoditrichales</taxon>
        <taxon>Ditrichaceae</taxon>
        <taxon>Ceratodon</taxon>
    </lineage>
</organism>
<keyword evidence="10" id="KW-1185">Reference proteome</keyword>
<feature type="transmembrane region" description="Helical" evidence="8">
    <location>
        <begin position="228"/>
        <end position="251"/>
    </location>
</feature>
<dbReference type="GO" id="GO:0005385">
    <property type="term" value="F:zinc ion transmembrane transporter activity"/>
    <property type="evidence" value="ECO:0007669"/>
    <property type="project" value="InterPro"/>
</dbReference>
<evidence type="ECO:0000256" key="3">
    <source>
        <dbReference type="ARBA" id="ARBA00022448"/>
    </source>
</evidence>
<dbReference type="EMBL" id="CM026422">
    <property type="protein sequence ID" value="KAG0586159.1"/>
    <property type="molecule type" value="Genomic_DNA"/>
</dbReference>
<comment type="subcellular location">
    <subcellularLocation>
        <location evidence="1 8">Membrane</location>
        <topology evidence="1 8">Multi-pass membrane protein</topology>
    </subcellularLocation>
</comment>
<feature type="transmembrane region" description="Helical" evidence="8">
    <location>
        <begin position="116"/>
        <end position="137"/>
    </location>
</feature>
<evidence type="ECO:0000256" key="5">
    <source>
        <dbReference type="ARBA" id="ARBA00022989"/>
    </source>
</evidence>
<keyword evidence="6 8" id="KW-0406">Ion transport</keyword>
<keyword evidence="4 8" id="KW-0812">Transmembrane</keyword>
<evidence type="ECO:0000256" key="1">
    <source>
        <dbReference type="ARBA" id="ARBA00004141"/>
    </source>
</evidence>
<feature type="transmembrane region" description="Helical" evidence="8">
    <location>
        <begin position="43"/>
        <end position="63"/>
    </location>
</feature>
<evidence type="ECO:0000313" key="10">
    <source>
        <dbReference type="Proteomes" id="UP000822688"/>
    </source>
</evidence>
<sequence length="350" mass="37417">MARALQLGEGVVRHVLQDDAVPDCGRDLEEVCFDKVAAVQVKVAAIAVIFLTSAVGVLIPLLGRRLGVLSPDRNPFFIMKVFAAGVILATAFIHMLPTAMEVLANPCLPTEPWGHFAWSGFIAMLGALGTLVIEFGATEFYLNRHGWAMPGPIVDTLGEINTLEKQSLETSSGSPTCIHVKDGRDESMFTHARHLVVAQVFEFGVVAHSIIVGITVGVSHSPCTIKPLFAALTFHQFFEGIALGGCITLAGFRTRTSLIMGTCFAITTPLGIAIGMGIANTYNEKSPKSLMVTGIFDSISAGILLYMALVDLIASDFYSTRIRGSRILATQAFLALFLGVACMSIIGVWA</sequence>
<dbReference type="InterPro" id="IPR003689">
    <property type="entry name" value="ZIP"/>
</dbReference>
<protein>
    <submittedName>
        <fullName evidence="9">Uncharacterized protein</fullName>
    </submittedName>
</protein>
<evidence type="ECO:0000313" key="9">
    <source>
        <dbReference type="EMBL" id="KAG0586159.1"/>
    </source>
</evidence>
<keyword evidence="5 8" id="KW-1133">Transmembrane helix</keyword>
<evidence type="ECO:0000256" key="4">
    <source>
        <dbReference type="ARBA" id="ARBA00022692"/>
    </source>
</evidence>
<gene>
    <name evidence="9" type="ORF">KC19_2G069200</name>
</gene>